<evidence type="ECO:0000256" key="1">
    <source>
        <dbReference type="SAM" id="MobiDB-lite"/>
    </source>
</evidence>
<dbReference type="Proteomes" id="UP000626109">
    <property type="component" value="Unassembled WGS sequence"/>
</dbReference>
<gene>
    <name evidence="2" type="ORF">PGLA2088_LOCUS40562</name>
</gene>
<feature type="non-terminal residue" evidence="2">
    <location>
        <position position="398"/>
    </location>
</feature>
<feature type="compositionally biased region" description="Low complexity" evidence="1">
    <location>
        <begin position="119"/>
        <end position="130"/>
    </location>
</feature>
<comment type="caution">
    <text evidence="2">The sequence shown here is derived from an EMBL/GenBank/DDBJ whole genome shotgun (WGS) entry which is preliminary data.</text>
</comment>
<name>A0A813L0M8_POLGL</name>
<feature type="region of interest" description="Disordered" evidence="1">
    <location>
        <begin position="29"/>
        <end position="53"/>
    </location>
</feature>
<proteinExistence type="predicted"/>
<protein>
    <submittedName>
        <fullName evidence="2">Uncharacterized protein</fullName>
    </submittedName>
</protein>
<organism evidence="2 3">
    <name type="scientific">Polarella glacialis</name>
    <name type="common">Dinoflagellate</name>
    <dbReference type="NCBI Taxonomy" id="89957"/>
    <lineage>
        <taxon>Eukaryota</taxon>
        <taxon>Sar</taxon>
        <taxon>Alveolata</taxon>
        <taxon>Dinophyceae</taxon>
        <taxon>Suessiales</taxon>
        <taxon>Suessiaceae</taxon>
        <taxon>Polarella</taxon>
    </lineage>
</organism>
<evidence type="ECO:0000313" key="3">
    <source>
        <dbReference type="Proteomes" id="UP000626109"/>
    </source>
</evidence>
<accession>A0A813L0M8</accession>
<dbReference type="AlphaFoldDB" id="A0A813L0M8"/>
<feature type="region of interest" description="Disordered" evidence="1">
    <location>
        <begin position="106"/>
        <end position="130"/>
    </location>
</feature>
<dbReference type="EMBL" id="CAJNNW010033509">
    <property type="protein sequence ID" value="CAE8719287.1"/>
    <property type="molecule type" value="Genomic_DNA"/>
</dbReference>
<evidence type="ECO:0000313" key="2">
    <source>
        <dbReference type="EMBL" id="CAE8719287.1"/>
    </source>
</evidence>
<reference evidence="2" key="1">
    <citation type="submission" date="2021-02" db="EMBL/GenBank/DDBJ databases">
        <authorList>
            <person name="Dougan E. K."/>
            <person name="Rhodes N."/>
            <person name="Thang M."/>
            <person name="Chan C."/>
        </authorList>
    </citation>
    <scope>NUCLEOTIDE SEQUENCE</scope>
</reference>
<sequence>YGAKQWMPCQQRLLHQRGTLVLPCGDESIHEANRDHPSSNSREAPGPPSIQLDKAPLGLRAMQSISENGDTEVKPPPYEGSGLPLVLDAGLEQDLVALRVLKVQSHGSKGSKGSKEGRTGTTTEGSSRAYRIQKGSLSSTLKGKLKSFTSFASTPGENAVNASSVNRSQFWNANLPQDFLWLEVPLRRIAQNASFIDVRNLATGEAFEPLFFVLGACPNTFCGMQAVMYSAGASGALDFWWVKPAKNDSTKLESNTLCRHGKGPHKNDPGRSKPFYQPIADLFTDKATNVGGLNFGVAQVDTPAGKRPRAFVERASAGDGFKLWLTMVWQEEWTTNPFSRSKYIKGKLVYQKDPEDDMFYSRPYSILNGAMAISDAEDEPFMSAIPGIEIKFLEEAPS</sequence>